<dbReference type="AlphaFoldDB" id="A0A2P6VEK0"/>
<gene>
    <name evidence="2" type="ORF">C2E20_4262</name>
</gene>
<dbReference type="Proteomes" id="UP000239649">
    <property type="component" value="Unassembled WGS sequence"/>
</dbReference>
<dbReference type="PRINTS" id="PR00190">
    <property type="entry name" value="ACTIN"/>
</dbReference>
<dbReference type="Pfam" id="PF00022">
    <property type="entry name" value="Actin"/>
    <property type="match status" value="1"/>
</dbReference>
<reference evidence="2 3" key="1">
    <citation type="journal article" date="2018" name="Plant J.">
        <title>Genome sequences of Chlorella sorokiniana UTEX 1602 and Micractinium conductrix SAG 241.80: implications to maltose excretion by a green alga.</title>
        <authorList>
            <person name="Arriola M.B."/>
            <person name="Velmurugan N."/>
            <person name="Zhang Y."/>
            <person name="Plunkett M.H."/>
            <person name="Hondzo H."/>
            <person name="Barney B.M."/>
        </authorList>
    </citation>
    <scope>NUCLEOTIDE SEQUENCE [LARGE SCALE GENOMIC DNA]</scope>
    <source>
        <strain evidence="2 3">SAG 241.80</strain>
    </source>
</reference>
<evidence type="ECO:0000313" key="3">
    <source>
        <dbReference type="Proteomes" id="UP000239649"/>
    </source>
</evidence>
<evidence type="ECO:0000256" key="1">
    <source>
        <dbReference type="RuleBase" id="RU000487"/>
    </source>
</evidence>
<dbReference type="InterPro" id="IPR043129">
    <property type="entry name" value="ATPase_NBD"/>
</dbReference>
<dbReference type="SMART" id="SM00268">
    <property type="entry name" value="ACTIN"/>
    <property type="match status" value="1"/>
</dbReference>
<dbReference type="InterPro" id="IPR004000">
    <property type="entry name" value="Actin"/>
</dbReference>
<sequence>MDVVVLDLGSRYLRAGKADPWPNEKEPWVVTAAEATVRDHTAALPPATLAGQDAGGGGAAAAAAATGRLVHPIQQGSIVDWDVLEACVDHVLYDRIGWQRGKEGGLMLAEPNFISRDERERLCQLMFEVFNLSGYHAADQAVLSLYAVGRLNGTVIDIGYSKTDIVPVLDGLAQPSTAQRLPYGMHQLSQRLAEQLAARGIHLGSSSCGGGGGSSCGGGLQPFAASVALEGLTHSIVRVAGSSEDAAAAAAAAAAEPTTHTLPDGQTITIEREGVQLGEALMDGGQLGLDVSPLPQAVCTAATAQGDKDTRKTWLEGLLLCGSGSSVPGLGARLLRELRALSPPQLAPALCAVPQYMPEGTLRHAAWMGGAVLARVVYSQGSFISKADYDELGPAAVLRKCA</sequence>
<name>A0A2P6VEK0_9CHLO</name>
<comment type="similarity">
    <text evidence="1">Belongs to the actin family.</text>
</comment>
<organism evidence="2 3">
    <name type="scientific">Micractinium conductrix</name>
    <dbReference type="NCBI Taxonomy" id="554055"/>
    <lineage>
        <taxon>Eukaryota</taxon>
        <taxon>Viridiplantae</taxon>
        <taxon>Chlorophyta</taxon>
        <taxon>core chlorophytes</taxon>
        <taxon>Trebouxiophyceae</taxon>
        <taxon>Chlorellales</taxon>
        <taxon>Chlorellaceae</taxon>
        <taxon>Chlorella clade</taxon>
        <taxon>Micractinium</taxon>
    </lineage>
</organism>
<dbReference type="OrthoDB" id="74201at2759"/>
<dbReference type="Gene3D" id="3.30.420.40">
    <property type="match status" value="2"/>
</dbReference>
<comment type="caution">
    <text evidence="2">The sequence shown here is derived from an EMBL/GenBank/DDBJ whole genome shotgun (WGS) entry which is preliminary data.</text>
</comment>
<dbReference type="Gene3D" id="3.90.640.10">
    <property type="entry name" value="Actin, Chain A, domain 4"/>
    <property type="match status" value="1"/>
</dbReference>
<proteinExistence type="inferred from homology"/>
<dbReference type="PANTHER" id="PTHR11937">
    <property type="entry name" value="ACTIN"/>
    <property type="match status" value="1"/>
</dbReference>
<evidence type="ECO:0000313" key="2">
    <source>
        <dbReference type="EMBL" id="PSC72499.1"/>
    </source>
</evidence>
<dbReference type="SUPFAM" id="SSF53067">
    <property type="entry name" value="Actin-like ATPase domain"/>
    <property type="match status" value="2"/>
</dbReference>
<dbReference type="EMBL" id="LHPF02000010">
    <property type="protein sequence ID" value="PSC72499.1"/>
    <property type="molecule type" value="Genomic_DNA"/>
</dbReference>
<dbReference type="STRING" id="554055.A0A2P6VEK0"/>
<protein>
    <submittedName>
        <fullName evidence="2">Actin-related 7</fullName>
    </submittedName>
</protein>
<keyword evidence="3" id="KW-1185">Reference proteome</keyword>
<accession>A0A2P6VEK0</accession>